<proteinExistence type="predicted"/>
<feature type="domain" description="LUD" evidence="2">
    <location>
        <begin position="107"/>
        <end position="219"/>
    </location>
</feature>
<dbReference type="InterPro" id="IPR024185">
    <property type="entry name" value="FTHF_cligase-like_sf"/>
</dbReference>
<name>A0A916WU25_9ACTN</name>
<organism evidence="3 4">
    <name type="scientific">Gordonia jinhuaensis</name>
    <dbReference type="NCBI Taxonomy" id="1517702"/>
    <lineage>
        <taxon>Bacteria</taxon>
        <taxon>Bacillati</taxon>
        <taxon>Actinomycetota</taxon>
        <taxon>Actinomycetes</taxon>
        <taxon>Mycobacteriales</taxon>
        <taxon>Gordoniaceae</taxon>
        <taxon>Gordonia</taxon>
    </lineage>
</organism>
<dbReference type="Pfam" id="PF02589">
    <property type="entry name" value="LUD_dom"/>
    <property type="match status" value="1"/>
</dbReference>
<evidence type="ECO:0000313" key="3">
    <source>
        <dbReference type="EMBL" id="GGB30672.1"/>
    </source>
</evidence>
<dbReference type="AlphaFoldDB" id="A0A916WU25"/>
<evidence type="ECO:0000256" key="1">
    <source>
        <dbReference type="SAM" id="MobiDB-lite"/>
    </source>
</evidence>
<feature type="region of interest" description="Disordered" evidence="1">
    <location>
        <begin position="24"/>
        <end position="51"/>
    </location>
</feature>
<accession>A0A916WU25</accession>
<reference evidence="3" key="1">
    <citation type="journal article" date="2014" name="Int. J. Syst. Evol. Microbiol.">
        <title>Complete genome sequence of Corynebacterium casei LMG S-19264T (=DSM 44701T), isolated from a smear-ripened cheese.</title>
        <authorList>
            <consortium name="US DOE Joint Genome Institute (JGI-PGF)"/>
            <person name="Walter F."/>
            <person name="Albersmeier A."/>
            <person name="Kalinowski J."/>
            <person name="Ruckert C."/>
        </authorList>
    </citation>
    <scope>NUCLEOTIDE SEQUENCE</scope>
    <source>
        <strain evidence="3">CGMCC 1.12827</strain>
    </source>
</reference>
<sequence>MSEAPGTATGATDGRSVILERVRSALGDTPRPHARIDRDYLPADPGNDDDNVSALSERLSHYDAHVARVDPDSVSATVARLFGERGFSSIVVPPGLDPQWLPSGDDIEWLHDSTESPLDRATIGDADAVITAATVAAADTGTIVLDGSAGQGRRTLSLLPDAMLVILDLDQIVANLPAAIARLDPRHPLTFISGPSATVDIELVRVEGVHGPRVLDVIISG</sequence>
<dbReference type="PANTHER" id="PTHR43682:SF1">
    <property type="entry name" value="LACTATE UTILIZATION PROTEIN C"/>
    <property type="match status" value="1"/>
</dbReference>
<feature type="compositionally biased region" description="Basic and acidic residues" evidence="1">
    <location>
        <begin position="30"/>
        <end position="41"/>
    </location>
</feature>
<reference evidence="3" key="2">
    <citation type="submission" date="2020-09" db="EMBL/GenBank/DDBJ databases">
        <authorList>
            <person name="Sun Q."/>
            <person name="Zhou Y."/>
        </authorList>
    </citation>
    <scope>NUCLEOTIDE SEQUENCE</scope>
    <source>
        <strain evidence="3">CGMCC 1.12827</strain>
    </source>
</reference>
<keyword evidence="4" id="KW-1185">Reference proteome</keyword>
<dbReference type="InterPro" id="IPR003741">
    <property type="entry name" value="LUD_dom"/>
</dbReference>
<comment type="caution">
    <text evidence="3">The sequence shown here is derived from an EMBL/GenBank/DDBJ whole genome shotgun (WGS) entry which is preliminary data.</text>
</comment>
<dbReference type="SUPFAM" id="SSF100950">
    <property type="entry name" value="NagB/RpiA/CoA transferase-like"/>
    <property type="match status" value="1"/>
</dbReference>
<dbReference type="InterPro" id="IPR037171">
    <property type="entry name" value="NagB/RpiA_transferase-like"/>
</dbReference>
<dbReference type="Gene3D" id="3.40.50.10420">
    <property type="entry name" value="NagB/RpiA/CoA transferase-like"/>
    <property type="match status" value="1"/>
</dbReference>
<protein>
    <recommendedName>
        <fullName evidence="2">LUD domain-containing protein</fullName>
    </recommendedName>
</protein>
<gene>
    <name evidence="3" type="ORF">GCM10011489_18540</name>
</gene>
<evidence type="ECO:0000313" key="4">
    <source>
        <dbReference type="Proteomes" id="UP000621454"/>
    </source>
</evidence>
<dbReference type="PANTHER" id="PTHR43682">
    <property type="entry name" value="LACTATE UTILIZATION PROTEIN C"/>
    <property type="match status" value="1"/>
</dbReference>
<dbReference type="Proteomes" id="UP000621454">
    <property type="component" value="Unassembled WGS sequence"/>
</dbReference>
<dbReference type="EMBL" id="BMGC01000010">
    <property type="protein sequence ID" value="GGB30672.1"/>
    <property type="molecule type" value="Genomic_DNA"/>
</dbReference>
<dbReference type="RefSeq" id="WP_188586314.1">
    <property type="nucleotide sequence ID" value="NZ_BMGC01000010.1"/>
</dbReference>
<evidence type="ECO:0000259" key="2">
    <source>
        <dbReference type="Pfam" id="PF02589"/>
    </source>
</evidence>